<organism evidence="2 3">
    <name type="scientific">Lentzea flava</name>
    <dbReference type="NCBI Taxonomy" id="103732"/>
    <lineage>
        <taxon>Bacteria</taxon>
        <taxon>Bacillati</taxon>
        <taxon>Actinomycetota</taxon>
        <taxon>Actinomycetes</taxon>
        <taxon>Pseudonocardiales</taxon>
        <taxon>Pseudonocardiaceae</taxon>
        <taxon>Lentzea</taxon>
    </lineage>
</organism>
<name>A0ABQ2VGB1_9PSEU</name>
<accession>A0ABQ2VGB1</accession>
<protein>
    <recommendedName>
        <fullName evidence="4">Beta-carotene 15,15'-dioxygenase</fullName>
    </recommendedName>
</protein>
<evidence type="ECO:0000256" key="1">
    <source>
        <dbReference type="SAM" id="Phobius"/>
    </source>
</evidence>
<gene>
    <name evidence="2" type="ORF">GCM10010178_89520</name>
</gene>
<keyword evidence="1" id="KW-0812">Transmembrane</keyword>
<feature type="transmembrane region" description="Helical" evidence="1">
    <location>
        <begin position="39"/>
        <end position="58"/>
    </location>
</feature>
<keyword evidence="1" id="KW-1133">Transmembrane helix</keyword>
<evidence type="ECO:0000313" key="2">
    <source>
        <dbReference type="EMBL" id="GGU85461.1"/>
    </source>
</evidence>
<keyword evidence="3" id="KW-1185">Reference proteome</keyword>
<feature type="transmembrane region" description="Helical" evidence="1">
    <location>
        <begin position="160"/>
        <end position="180"/>
    </location>
</feature>
<proteinExistence type="predicted"/>
<evidence type="ECO:0008006" key="4">
    <source>
        <dbReference type="Google" id="ProtNLM"/>
    </source>
</evidence>
<comment type="caution">
    <text evidence="2">The sequence shown here is derived from an EMBL/GenBank/DDBJ whole genome shotgun (WGS) entry which is preliminary data.</text>
</comment>
<dbReference type="InterPro" id="IPR022270">
    <property type="entry name" value="Blh_diox"/>
</dbReference>
<evidence type="ECO:0000313" key="3">
    <source>
        <dbReference type="Proteomes" id="UP000649573"/>
    </source>
</evidence>
<feature type="transmembrane region" description="Helical" evidence="1">
    <location>
        <begin position="128"/>
        <end position="148"/>
    </location>
</feature>
<feature type="transmembrane region" description="Helical" evidence="1">
    <location>
        <begin position="70"/>
        <end position="95"/>
    </location>
</feature>
<reference evidence="3" key="1">
    <citation type="journal article" date="2019" name="Int. J. Syst. Evol. Microbiol.">
        <title>The Global Catalogue of Microorganisms (GCM) 10K type strain sequencing project: providing services to taxonomists for standard genome sequencing and annotation.</title>
        <authorList>
            <consortium name="The Broad Institute Genomics Platform"/>
            <consortium name="The Broad Institute Genome Sequencing Center for Infectious Disease"/>
            <person name="Wu L."/>
            <person name="Ma J."/>
        </authorList>
    </citation>
    <scope>NUCLEOTIDE SEQUENCE [LARGE SCALE GENOMIC DNA]</scope>
    <source>
        <strain evidence="3">JCM 3296</strain>
    </source>
</reference>
<dbReference type="Proteomes" id="UP000649573">
    <property type="component" value="Unassembled WGS sequence"/>
</dbReference>
<dbReference type="EMBL" id="BMRE01000095">
    <property type="protein sequence ID" value="GGU85461.1"/>
    <property type="molecule type" value="Genomic_DNA"/>
</dbReference>
<dbReference type="Pfam" id="PF15461">
    <property type="entry name" value="BCD"/>
    <property type="match status" value="1"/>
</dbReference>
<dbReference type="NCBIfam" id="TIGR03753">
    <property type="entry name" value="blh_monoox"/>
    <property type="match status" value="1"/>
</dbReference>
<keyword evidence="1" id="KW-0472">Membrane</keyword>
<sequence length="187" mass="20803">MVETFAYGAPLTVMLFVRWPEEVRQFVDPLGGPHVTTALIGPARVALAAAVGALIVTVARKVMRRQRIDVFELILLWVSALVLPPLVSFPVYFALWHSPRHVLRTLPQLPASRSDLASGRVARSLLRYVLYTVPFTIAALALFAALIVIDHSFAELRPSIWAGALLAALTMPHAVAIFRYDLWLNRR</sequence>